<dbReference type="EMBL" id="LAZR01000485">
    <property type="protein sequence ID" value="KKN67017.1"/>
    <property type="molecule type" value="Genomic_DNA"/>
</dbReference>
<accession>A0A0F9SWJ9</accession>
<organism evidence="2">
    <name type="scientific">marine sediment metagenome</name>
    <dbReference type="NCBI Taxonomy" id="412755"/>
    <lineage>
        <taxon>unclassified sequences</taxon>
        <taxon>metagenomes</taxon>
        <taxon>ecological metagenomes</taxon>
    </lineage>
</organism>
<keyword evidence="1" id="KW-0472">Membrane</keyword>
<protein>
    <submittedName>
        <fullName evidence="2">Uncharacterized protein</fullName>
    </submittedName>
</protein>
<feature type="transmembrane region" description="Helical" evidence="1">
    <location>
        <begin position="30"/>
        <end position="48"/>
    </location>
</feature>
<reference evidence="2" key="1">
    <citation type="journal article" date="2015" name="Nature">
        <title>Complex archaea that bridge the gap between prokaryotes and eukaryotes.</title>
        <authorList>
            <person name="Spang A."/>
            <person name="Saw J.H."/>
            <person name="Jorgensen S.L."/>
            <person name="Zaremba-Niedzwiedzka K."/>
            <person name="Martijn J."/>
            <person name="Lind A.E."/>
            <person name="van Eijk R."/>
            <person name="Schleper C."/>
            <person name="Guy L."/>
            <person name="Ettema T.J."/>
        </authorList>
    </citation>
    <scope>NUCLEOTIDE SEQUENCE</scope>
</reference>
<dbReference type="AlphaFoldDB" id="A0A0F9SWJ9"/>
<feature type="transmembrane region" description="Helical" evidence="1">
    <location>
        <begin position="5"/>
        <end position="24"/>
    </location>
</feature>
<evidence type="ECO:0000313" key="2">
    <source>
        <dbReference type="EMBL" id="KKN67017.1"/>
    </source>
</evidence>
<name>A0A0F9SWJ9_9ZZZZ</name>
<keyword evidence="1" id="KW-1133">Transmembrane helix</keyword>
<evidence type="ECO:0000256" key="1">
    <source>
        <dbReference type="SAM" id="Phobius"/>
    </source>
</evidence>
<gene>
    <name evidence="2" type="ORF">LCGC14_0465710</name>
</gene>
<keyword evidence="1" id="KW-0812">Transmembrane</keyword>
<sequence>MKRIYLILTILGTIIPALIMNVKIPEPWNAVSLAWCFVGGIVYTLQLTDAQEENGEGK</sequence>
<proteinExistence type="predicted"/>
<comment type="caution">
    <text evidence="2">The sequence shown here is derived from an EMBL/GenBank/DDBJ whole genome shotgun (WGS) entry which is preliminary data.</text>
</comment>